<dbReference type="SUPFAM" id="SSF48452">
    <property type="entry name" value="TPR-like"/>
    <property type="match status" value="1"/>
</dbReference>
<dbReference type="InterPro" id="IPR046531">
    <property type="entry name" value="DUF6596"/>
</dbReference>
<name>A0ABV3RCX2_9SPHN</name>
<dbReference type="Proteomes" id="UP001556118">
    <property type="component" value="Unassembled WGS sequence"/>
</dbReference>
<dbReference type="EMBL" id="JBFNXR010000042">
    <property type="protein sequence ID" value="MEW9855687.1"/>
    <property type="molecule type" value="Genomic_DNA"/>
</dbReference>
<protein>
    <submittedName>
        <fullName evidence="2">DUF6596 domain-containing protein</fullName>
    </submittedName>
</protein>
<accession>A0ABV3RCX2</accession>
<dbReference type="InterPro" id="IPR011990">
    <property type="entry name" value="TPR-like_helical_dom_sf"/>
</dbReference>
<dbReference type="PANTHER" id="PTHR47756">
    <property type="entry name" value="BLL6612 PROTEIN-RELATED"/>
    <property type="match status" value="1"/>
</dbReference>
<organism evidence="2 3">
    <name type="scientific">Novosphingobium rhizovicinum</name>
    <dbReference type="NCBI Taxonomy" id="3228928"/>
    <lineage>
        <taxon>Bacteria</taxon>
        <taxon>Pseudomonadati</taxon>
        <taxon>Pseudomonadota</taxon>
        <taxon>Alphaproteobacteria</taxon>
        <taxon>Sphingomonadales</taxon>
        <taxon>Sphingomonadaceae</taxon>
        <taxon>Novosphingobium</taxon>
    </lineage>
</organism>
<gene>
    <name evidence="2" type="ORF">ABUH87_11055</name>
</gene>
<dbReference type="PANTHER" id="PTHR47756:SF1">
    <property type="entry name" value="BLL0085 PROTEIN"/>
    <property type="match status" value="1"/>
</dbReference>
<comment type="caution">
    <text evidence="2">The sequence shown here is derived from an EMBL/GenBank/DDBJ whole genome shotgun (WGS) entry which is preliminary data.</text>
</comment>
<dbReference type="Gene3D" id="1.25.40.10">
    <property type="entry name" value="Tetratricopeptide repeat domain"/>
    <property type="match status" value="1"/>
</dbReference>
<dbReference type="Pfam" id="PF20239">
    <property type="entry name" value="DUF6596"/>
    <property type="match status" value="1"/>
</dbReference>
<keyword evidence="3" id="KW-1185">Reference proteome</keyword>
<dbReference type="RefSeq" id="WP_367773504.1">
    <property type="nucleotide sequence ID" value="NZ_JBFNXR010000042.1"/>
</dbReference>
<feature type="domain" description="DUF6596" evidence="1">
    <location>
        <begin position="14"/>
        <end position="83"/>
    </location>
</feature>
<evidence type="ECO:0000259" key="1">
    <source>
        <dbReference type="Pfam" id="PF20239"/>
    </source>
</evidence>
<evidence type="ECO:0000313" key="3">
    <source>
        <dbReference type="Proteomes" id="UP001556118"/>
    </source>
</evidence>
<proteinExistence type="predicted"/>
<reference evidence="2 3" key="1">
    <citation type="submission" date="2024-06" db="EMBL/GenBank/DDBJ databases">
        <title>Novosphingobium rhizovicinus M1R2S20.</title>
        <authorList>
            <person name="Sun J.-Q."/>
        </authorList>
    </citation>
    <scope>NUCLEOTIDE SEQUENCE [LARGE SCALE GENOMIC DNA]</scope>
    <source>
        <strain evidence="2 3">M1R2S20</strain>
    </source>
</reference>
<sequence length="212" mass="23535">MWRAVRIGLTAPGEPIRLARLMLRMFPAEPEKMGLLALMLLQHSRQGARFDETGAPILLEDQDRSLWNRTMIAEALAMIDKAMLHHQPGPYQIQAAIAALHARAGKPEETDWEGMDQLYEALERRAPSPVVTLNRAVAIWKLKGAQAALDMITPLSEALDGYFYFHGVRGTFLRQLERGEEACDAFRAAIALAGTAAEAAHIRRQLDQLGNG</sequence>
<evidence type="ECO:0000313" key="2">
    <source>
        <dbReference type="EMBL" id="MEW9855687.1"/>
    </source>
</evidence>